<comment type="similarity">
    <text evidence="1">Belongs to the 4-hydroxybenzoyl-CoA thioesterase family.</text>
</comment>
<dbReference type="Pfam" id="PF13279">
    <property type="entry name" value="4HBT_2"/>
    <property type="match status" value="1"/>
</dbReference>
<dbReference type="GO" id="GO:0047617">
    <property type="term" value="F:fatty acyl-CoA hydrolase activity"/>
    <property type="evidence" value="ECO:0007669"/>
    <property type="project" value="TreeGrafter"/>
</dbReference>
<dbReference type="Gene3D" id="3.10.129.10">
    <property type="entry name" value="Hotdog Thioesterase"/>
    <property type="match status" value="1"/>
</dbReference>
<dbReference type="EC" id="3.1.2.-" evidence="3"/>
<dbReference type="EMBL" id="JACHFD010000019">
    <property type="protein sequence ID" value="MBB5353015.1"/>
    <property type="molecule type" value="Genomic_DNA"/>
</dbReference>
<evidence type="ECO:0000313" key="4">
    <source>
        <dbReference type="Proteomes" id="UP000557717"/>
    </source>
</evidence>
<dbReference type="InterPro" id="IPR029069">
    <property type="entry name" value="HotDog_dom_sf"/>
</dbReference>
<gene>
    <name evidence="3" type="ORF">HNR46_003268</name>
</gene>
<name>A0A840V4S0_9BACT</name>
<proteinExistence type="inferred from homology"/>
<sequence length="139" mass="16268">MDDNGFSIFTTRLQVRPDDIDLNAHVHHSRYLDYVLAARFDQMERCYGMSMGQFLERGLSWFVRTAHIEHLRPLAMGQWMTVETRIGNIGRRGVRVDFEIHREVDGRLCAEGYFDYQLVSRDSGRPVTLPEDIVEQYSL</sequence>
<dbReference type="InterPro" id="IPR050563">
    <property type="entry name" value="4-hydroxybenzoyl-CoA_TE"/>
</dbReference>
<evidence type="ECO:0000256" key="1">
    <source>
        <dbReference type="ARBA" id="ARBA00005953"/>
    </source>
</evidence>
<comment type="caution">
    <text evidence="3">The sequence shown here is derived from an EMBL/GenBank/DDBJ whole genome shotgun (WGS) entry which is preliminary data.</text>
</comment>
<dbReference type="PANTHER" id="PTHR31793">
    <property type="entry name" value="4-HYDROXYBENZOYL-COA THIOESTERASE FAMILY MEMBER"/>
    <property type="match status" value="1"/>
</dbReference>
<evidence type="ECO:0000313" key="3">
    <source>
        <dbReference type="EMBL" id="MBB5353015.1"/>
    </source>
</evidence>
<reference evidence="3 4" key="1">
    <citation type="submission" date="2020-08" db="EMBL/GenBank/DDBJ databases">
        <title>Genomic Encyclopedia of Type Strains, Phase IV (KMG-IV): sequencing the most valuable type-strain genomes for metagenomic binning, comparative biology and taxonomic classification.</title>
        <authorList>
            <person name="Goeker M."/>
        </authorList>
    </citation>
    <scope>NUCLEOTIDE SEQUENCE [LARGE SCALE GENOMIC DNA]</scope>
    <source>
        <strain evidence="3 4">YC6886</strain>
    </source>
</reference>
<dbReference type="PANTHER" id="PTHR31793:SF27">
    <property type="entry name" value="NOVEL THIOESTERASE SUPERFAMILY DOMAIN AND SAPOSIN A-TYPE DOMAIN CONTAINING PROTEIN (0610012H03RIK)"/>
    <property type="match status" value="1"/>
</dbReference>
<dbReference type="SUPFAM" id="SSF54637">
    <property type="entry name" value="Thioesterase/thiol ester dehydrase-isomerase"/>
    <property type="match status" value="1"/>
</dbReference>
<dbReference type="RefSeq" id="WP_184020524.1">
    <property type="nucleotide sequence ID" value="NZ_JACHFD010000019.1"/>
</dbReference>
<dbReference type="CDD" id="cd00586">
    <property type="entry name" value="4HBT"/>
    <property type="match status" value="1"/>
</dbReference>
<dbReference type="AlphaFoldDB" id="A0A840V4S0"/>
<keyword evidence="4" id="KW-1185">Reference proteome</keyword>
<keyword evidence="2 3" id="KW-0378">Hydrolase</keyword>
<organism evidence="3 4">
    <name type="scientific">Haloferula luteola</name>
    <dbReference type="NCBI Taxonomy" id="595692"/>
    <lineage>
        <taxon>Bacteria</taxon>
        <taxon>Pseudomonadati</taxon>
        <taxon>Verrucomicrobiota</taxon>
        <taxon>Verrucomicrobiia</taxon>
        <taxon>Verrucomicrobiales</taxon>
        <taxon>Verrucomicrobiaceae</taxon>
        <taxon>Haloferula</taxon>
    </lineage>
</organism>
<protein>
    <submittedName>
        <fullName evidence="3">Acyl-CoA thioester hydrolase/thioesterase-3</fullName>
        <ecNumber evidence="3">3.1.2.-</ecNumber>
    </submittedName>
</protein>
<accession>A0A840V4S0</accession>
<dbReference type="Proteomes" id="UP000557717">
    <property type="component" value="Unassembled WGS sequence"/>
</dbReference>
<evidence type="ECO:0000256" key="2">
    <source>
        <dbReference type="ARBA" id="ARBA00022801"/>
    </source>
</evidence>